<proteinExistence type="predicted"/>
<protein>
    <submittedName>
        <fullName evidence="1">Uncharacterized protein</fullName>
    </submittedName>
</protein>
<feature type="non-terminal residue" evidence="1">
    <location>
        <position position="1"/>
    </location>
</feature>
<accession>A0A0F8XRV9</accession>
<organism evidence="1">
    <name type="scientific">marine sediment metagenome</name>
    <dbReference type="NCBI Taxonomy" id="412755"/>
    <lineage>
        <taxon>unclassified sequences</taxon>
        <taxon>metagenomes</taxon>
        <taxon>ecological metagenomes</taxon>
    </lineage>
</organism>
<gene>
    <name evidence="1" type="ORF">LCGC14_2989510</name>
</gene>
<sequence length="35" mass="4013">QLQEKIRKAVGFQEKVKEASAAAVAEVEEQERQER</sequence>
<reference evidence="1" key="1">
    <citation type="journal article" date="2015" name="Nature">
        <title>Complex archaea that bridge the gap between prokaryotes and eukaryotes.</title>
        <authorList>
            <person name="Spang A."/>
            <person name="Saw J.H."/>
            <person name="Jorgensen S.L."/>
            <person name="Zaremba-Niedzwiedzka K."/>
            <person name="Martijn J."/>
            <person name="Lind A.E."/>
            <person name="van Eijk R."/>
            <person name="Schleper C."/>
            <person name="Guy L."/>
            <person name="Ettema T.J."/>
        </authorList>
    </citation>
    <scope>NUCLEOTIDE SEQUENCE</scope>
</reference>
<dbReference type="AlphaFoldDB" id="A0A0F8XRV9"/>
<dbReference type="EMBL" id="LAZR01061271">
    <property type="protein sequence ID" value="KKK63915.1"/>
    <property type="molecule type" value="Genomic_DNA"/>
</dbReference>
<comment type="caution">
    <text evidence="1">The sequence shown here is derived from an EMBL/GenBank/DDBJ whole genome shotgun (WGS) entry which is preliminary data.</text>
</comment>
<name>A0A0F8XRV9_9ZZZZ</name>
<evidence type="ECO:0000313" key="1">
    <source>
        <dbReference type="EMBL" id="KKK63915.1"/>
    </source>
</evidence>